<keyword evidence="1" id="KW-0812">Transmembrane</keyword>
<keyword evidence="1" id="KW-1133">Transmembrane helix</keyword>
<evidence type="ECO:0000256" key="1">
    <source>
        <dbReference type="SAM" id="Phobius"/>
    </source>
</evidence>
<accession>A0A5M5BVJ6</accession>
<dbReference type="InterPro" id="IPR052529">
    <property type="entry name" value="Bact_Transport_Assoc"/>
</dbReference>
<proteinExistence type="predicted"/>
<dbReference type="PANTHER" id="PTHR30590:SF2">
    <property type="entry name" value="INNER MEMBRANE PROTEIN"/>
    <property type="match status" value="1"/>
</dbReference>
<evidence type="ECO:0000313" key="2">
    <source>
        <dbReference type="EMBL" id="KAA3937451.1"/>
    </source>
</evidence>
<name>A0A5M5BVJ6_BACOV</name>
<dbReference type="EMBL" id="VWLE01000609">
    <property type="protein sequence ID" value="KAA3937451.1"/>
    <property type="molecule type" value="Genomic_DNA"/>
</dbReference>
<comment type="caution">
    <text evidence="2">The sequence shown here is derived from an EMBL/GenBank/DDBJ whole genome shotgun (WGS) entry which is preliminary data.</text>
</comment>
<sequence length="160" mass="18807">MEHKIAETNARIDVADVLRGLAVMGIILLHSIEHFNFYSFPEEVPFEWMKFTDQAIWRGLFFTFSNKAYAVFALLFGFSFYIQDNNQQRRGKDFRLRFLWRLFILFIIGQFNAAFFTGEILTMYAILGIILPIFCRMSDRTVAIFATLLILQPIDWAKLI</sequence>
<feature type="non-terminal residue" evidence="2">
    <location>
        <position position="160"/>
    </location>
</feature>
<feature type="transmembrane region" description="Helical" evidence="1">
    <location>
        <begin position="98"/>
        <end position="117"/>
    </location>
</feature>
<evidence type="ECO:0000313" key="3">
    <source>
        <dbReference type="Proteomes" id="UP000323717"/>
    </source>
</evidence>
<organism evidence="2 3">
    <name type="scientific">Bacteroides ovatus</name>
    <dbReference type="NCBI Taxonomy" id="28116"/>
    <lineage>
        <taxon>Bacteria</taxon>
        <taxon>Pseudomonadati</taxon>
        <taxon>Bacteroidota</taxon>
        <taxon>Bacteroidia</taxon>
        <taxon>Bacteroidales</taxon>
        <taxon>Bacteroidaceae</taxon>
        <taxon>Bacteroides</taxon>
    </lineage>
</organism>
<feature type="transmembrane region" description="Helical" evidence="1">
    <location>
        <begin position="21"/>
        <end position="40"/>
    </location>
</feature>
<reference evidence="2 3" key="1">
    <citation type="journal article" date="2019" name="Nat. Med.">
        <title>A library of human gut bacterial isolates paired with longitudinal multiomics data enables mechanistic microbiome research.</title>
        <authorList>
            <person name="Poyet M."/>
            <person name="Groussin M."/>
            <person name="Gibbons S.M."/>
            <person name="Avila-Pacheco J."/>
            <person name="Jiang X."/>
            <person name="Kearney S.M."/>
            <person name="Perrotta A.R."/>
            <person name="Berdy B."/>
            <person name="Zhao S."/>
            <person name="Lieberman T.D."/>
            <person name="Swanson P.K."/>
            <person name="Smith M."/>
            <person name="Roesemann S."/>
            <person name="Alexander J.E."/>
            <person name="Rich S.A."/>
            <person name="Livny J."/>
            <person name="Vlamakis H."/>
            <person name="Clish C."/>
            <person name="Bullock K."/>
            <person name="Deik A."/>
            <person name="Scott J."/>
            <person name="Pierce K.A."/>
            <person name="Xavier R.J."/>
            <person name="Alm E.J."/>
        </authorList>
    </citation>
    <scope>NUCLEOTIDE SEQUENCE [LARGE SCALE GENOMIC DNA]</scope>
    <source>
        <strain evidence="2 3">BIOML-A163</strain>
    </source>
</reference>
<protein>
    <recommendedName>
        <fullName evidence="4">DUF1624 domain-containing protein</fullName>
    </recommendedName>
</protein>
<dbReference type="AlphaFoldDB" id="A0A5M5BVJ6"/>
<keyword evidence="1" id="KW-0472">Membrane</keyword>
<gene>
    <name evidence="2" type="ORF">F3D71_26100</name>
</gene>
<dbReference type="PANTHER" id="PTHR30590">
    <property type="entry name" value="INNER MEMBRANE PROTEIN"/>
    <property type="match status" value="1"/>
</dbReference>
<dbReference type="Proteomes" id="UP000323717">
    <property type="component" value="Unassembled WGS sequence"/>
</dbReference>
<evidence type="ECO:0008006" key="4">
    <source>
        <dbReference type="Google" id="ProtNLM"/>
    </source>
</evidence>
<feature type="transmembrane region" description="Helical" evidence="1">
    <location>
        <begin position="60"/>
        <end position="82"/>
    </location>
</feature>